<evidence type="ECO:0000313" key="2">
    <source>
        <dbReference type="Proteomes" id="UP001206925"/>
    </source>
</evidence>
<evidence type="ECO:0000313" key="1">
    <source>
        <dbReference type="EMBL" id="KAI7742156.1"/>
    </source>
</evidence>
<reference evidence="1" key="1">
    <citation type="submission" date="2022-06" db="EMBL/GenBank/DDBJ databases">
        <title>Uncovering the hologenomic basis of an extraordinary plant invasion.</title>
        <authorList>
            <person name="Bieker V.C."/>
            <person name="Martin M.D."/>
            <person name="Gilbert T."/>
            <person name="Hodgins K."/>
            <person name="Battlay P."/>
            <person name="Petersen B."/>
            <person name="Wilson J."/>
        </authorList>
    </citation>
    <scope>NUCLEOTIDE SEQUENCE</scope>
    <source>
        <strain evidence="1">AA19_3_7</strain>
        <tissue evidence="1">Leaf</tissue>
    </source>
</reference>
<keyword evidence="2" id="KW-1185">Reference proteome</keyword>
<dbReference type="EMBL" id="JAMZMK010008065">
    <property type="protein sequence ID" value="KAI7742156.1"/>
    <property type="molecule type" value="Genomic_DNA"/>
</dbReference>
<organism evidence="1 2">
    <name type="scientific">Ambrosia artemisiifolia</name>
    <name type="common">Common ragweed</name>
    <dbReference type="NCBI Taxonomy" id="4212"/>
    <lineage>
        <taxon>Eukaryota</taxon>
        <taxon>Viridiplantae</taxon>
        <taxon>Streptophyta</taxon>
        <taxon>Embryophyta</taxon>
        <taxon>Tracheophyta</taxon>
        <taxon>Spermatophyta</taxon>
        <taxon>Magnoliopsida</taxon>
        <taxon>eudicotyledons</taxon>
        <taxon>Gunneridae</taxon>
        <taxon>Pentapetalae</taxon>
        <taxon>asterids</taxon>
        <taxon>campanulids</taxon>
        <taxon>Asterales</taxon>
        <taxon>Asteraceae</taxon>
        <taxon>Asteroideae</taxon>
        <taxon>Heliantheae alliance</taxon>
        <taxon>Heliantheae</taxon>
        <taxon>Ambrosia</taxon>
    </lineage>
</organism>
<sequence length="111" mass="12517">MVQNWKQVHCQIHLSIYPQGQRCCSSEADCYIFAETGQEHDIMVAISTARSSTTPIIGCLGARSRQVFNGLHSILGQVIYDKRLDKFLIFWLRFEPVSAGRSFHVLMSAGL</sequence>
<name>A0AAD5CHV0_AMBAR</name>
<comment type="caution">
    <text evidence="1">The sequence shown here is derived from an EMBL/GenBank/DDBJ whole genome shotgun (WGS) entry which is preliminary data.</text>
</comment>
<dbReference type="Proteomes" id="UP001206925">
    <property type="component" value="Unassembled WGS sequence"/>
</dbReference>
<protein>
    <submittedName>
        <fullName evidence="1">Uncharacterized protein</fullName>
    </submittedName>
</protein>
<dbReference type="AlphaFoldDB" id="A0AAD5CHV0"/>
<gene>
    <name evidence="1" type="ORF">M8C21_001615</name>
</gene>
<accession>A0AAD5CHV0</accession>
<proteinExistence type="predicted"/>